<dbReference type="GO" id="GO:0004633">
    <property type="term" value="F:phosphopantothenoylcysteine decarboxylase activity"/>
    <property type="evidence" value="ECO:0007669"/>
    <property type="project" value="InterPro"/>
</dbReference>
<dbReference type="Gene3D" id="3.40.50.1950">
    <property type="entry name" value="Flavin prenyltransferase-like"/>
    <property type="match status" value="1"/>
</dbReference>
<dbReference type="GO" id="GO:0010181">
    <property type="term" value="F:FMN binding"/>
    <property type="evidence" value="ECO:0007669"/>
    <property type="project" value="InterPro"/>
</dbReference>
<name>A0A2H0YNZ1_9BACT</name>
<dbReference type="GO" id="GO:0015941">
    <property type="term" value="P:pantothenate catabolic process"/>
    <property type="evidence" value="ECO:0007669"/>
    <property type="project" value="InterPro"/>
</dbReference>
<comment type="caution">
    <text evidence="2">The sequence shown here is derived from an EMBL/GenBank/DDBJ whole genome shotgun (WGS) entry which is preliminary data.</text>
</comment>
<dbReference type="InterPro" id="IPR005252">
    <property type="entry name" value="CoaBC"/>
</dbReference>
<dbReference type="Proteomes" id="UP000231472">
    <property type="component" value="Unassembled WGS sequence"/>
</dbReference>
<evidence type="ECO:0000259" key="1">
    <source>
        <dbReference type="Pfam" id="PF02441"/>
    </source>
</evidence>
<dbReference type="GO" id="GO:0015937">
    <property type="term" value="P:coenzyme A biosynthetic process"/>
    <property type="evidence" value="ECO:0007669"/>
    <property type="project" value="InterPro"/>
</dbReference>
<protein>
    <submittedName>
        <fullName evidence="2">Bifunctional phosphopantothenoylcysteine decarboxylase/phosphopantothenate--cysteine ligase CoaBC</fullName>
    </submittedName>
</protein>
<sequence length="186" mass="20498">MKNKKILLGITGGVAAYKVCSLINMFFKEGADVKVVMTPAATEFVSPLTFQTLTNHAVYTDMFKTINKEEVEHISLANWADIVLIAPTTANTIGKIAQGIADNLLTTIVMALPTKTPVVIAPAMNNRMWENPIVRKNIEILKGQKNKYIFIPPRKGVLACRYEGKGKIAENEDILVVVKKALSKNK</sequence>
<evidence type="ECO:0000313" key="3">
    <source>
        <dbReference type="Proteomes" id="UP000231472"/>
    </source>
</evidence>
<keyword evidence="2" id="KW-0436">Ligase</keyword>
<dbReference type="Pfam" id="PF02441">
    <property type="entry name" value="Flavoprotein"/>
    <property type="match status" value="1"/>
</dbReference>
<dbReference type="GO" id="GO:0004632">
    <property type="term" value="F:phosphopantothenate--cysteine ligase activity"/>
    <property type="evidence" value="ECO:0007669"/>
    <property type="project" value="InterPro"/>
</dbReference>
<proteinExistence type="predicted"/>
<dbReference type="InterPro" id="IPR036551">
    <property type="entry name" value="Flavin_trans-like"/>
</dbReference>
<accession>A0A2H0YNZ1</accession>
<dbReference type="NCBIfam" id="TIGR00521">
    <property type="entry name" value="coaBC_dfp"/>
    <property type="match status" value="1"/>
</dbReference>
<dbReference type="EMBL" id="PEYC01000042">
    <property type="protein sequence ID" value="PIS39989.1"/>
    <property type="molecule type" value="Genomic_DNA"/>
</dbReference>
<organism evidence="2 3">
    <name type="scientific">Candidatus Nealsonbacteria bacterium CG08_land_8_20_14_0_20_36_22</name>
    <dbReference type="NCBI Taxonomy" id="1974704"/>
    <lineage>
        <taxon>Bacteria</taxon>
        <taxon>Candidatus Nealsoniibacteriota</taxon>
    </lineage>
</organism>
<feature type="domain" description="Flavoprotein" evidence="1">
    <location>
        <begin position="4"/>
        <end position="178"/>
    </location>
</feature>
<dbReference type="PANTHER" id="PTHR14359:SF6">
    <property type="entry name" value="PHOSPHOPANTOTHENOYLCYSTEINE DECARBOXYLASE"/>
    <property type="match status" value="1"/>
</dbReference>
<dbReference type="AlphaFoldDB" id="A0A2H0YNZ1"/>
<reference evidence="3" key="1">
    <citation type="submission" date="2017-09" db="EMBL/GenBank/DDBJ databases">
        <title>Depth-based differentiation of microbial function through sediment-hosted aquifers and enrichment of novel symbionts in the deep terrestrial subsurface.</title>
        <authorList>
            <person name="Probst A.J."/>
            <person name="Ladd B."/>
            <person name="Jarett J.K."/>
            <person name="Geller-Mcgrath D.E."/>
            <person name="Sieber C.M.K."/>
            <person name="Emerson J.B."/>
            <person name="Anantharaman K."/>
            <person name="Thomas B.C."/>
            <person name="Malmstrom R."/>
            <person name="Stieglmeier M."/>
            <person name="Klingl A."/>
            <person name="Woyke T."/>
            <person name="Ryan C.M."/>
            <person name="Banfield J.F."/>
        </authorList>
    </citation>
    <scope>NUCLEOTIDE SEQUENCE [LARGE SCALE GENOMIC DNA]</scope>
</reference>
<dbReference type="GO" id="GO:0071513">
    <property type="term" value="C:phosphopantothenoylcysteine decarboxylase complex"/>
    <property type="evidence" value="ECO:0007669"/>
    <property type="project" value="TreeGrafter"/>
</dbReference>
<gene>
    <name evidence="2" type="primary">coaBC</name>
    <name evidence="2" type="ORF">COT32_02130</name>
</gene>
<dbReference type="PANTHER" id="PTHR14359">
    <property type="entry name" value="HOMO-OLIGOMERIC FLAVIN CONTAINING CYS DECARBOXYLASE FAMILY"/>
    <property type="match status" value="1"/>
</dbReference>
<evidence type="ECO:0000313" key="2">
    <source>
        <dbReference type="EMBL" id="PIS39989.1"/>
    </source>
</evidence>
<dbReference type="SUPFAM" id="SSF52507">
    <property type="entry name" value="Homo-oligomeric flavin-containing Cys decarboxylases, HFCD"/>
    <property type="match status" value="1"/>
</dbReference>
<dbReference type="InterPro" id="IPR003382">
    <property type="entry name" value="Flavoprotein"/>
</dbReference>